<organism evidence="8 9">
    <name type="scientific">Tsuneonella litorea</name>
    <dbReference type="NCBI Taxonomy" id="2976475"/>
    <lineage>
        <taxon>Bacteria</taxon>
        <taxon>Pseudomonadati</taxon>
        <taxon>Pseudomonadota</taxon>
        <taxon>Alphaproteobacteria</taxon>
        <taxon>Sphingomonadales</taxon>
        <taxon>Erythrobacteraceae</taxon>
        <taxon>Tsuneonella</taxon>
    </lineage>
</organism>
<evidence type="ECO:0000313" key="9">
    <source>
        <dbReference type="Proteomes" id="UP001142648"/>
    </source>
</evidence>
<evidence type="ECO:0000313" key="8">
    <source>
        <dbReference type="EMBL" id="MCT2560229.1"/>
    </source>
</evidence>
<dbReference type="InterPro" id="IPR044068">
    <property type="entry name" value="CB"/>
</dbReference>
<dbReference type="PROSITE" id="PS51900">
    <property type="entry name" value="CB"/>
    <property type="match status" value="1"/>
</dbReference>
<accession>A0A9X2W4T8</accession>
<dbReference type="CDD" id="cd00801">
    <property type="entry name" value="INT_P4_C"/>
    <property type="match status" value="1"/>
</dbReference>
<evidence type="ECO:0000256" key="2">
    <source>
        <dbReference type="ARBA" id="ARBA00022908"/>
    </source>
</evidence>
<dbReference type="InterPro" id="IPR053876">
    <property type="entry name" value="Phage_int_M"/>
</dbReference>
<dbReference type="SUPFAM" id="SSF56349">
    <property type="entry name" value="DNA breaking-rejoining enzymes"/>
    <property type="match status" value="1"/>
</dbReference>
<evidence type="ECO:0000256" key="4">
    <source>
        <dbReference type="ARBA" id="ARBA00023172"/>
    </source>
</evidence>
<keyword evidence="3 5" id="KW-0238">DNA-binding</keyword>
<dbReference type="AlphaFoldDB" id="A0A9X2W4T8"/>
<dbReference type="Proteomes" id="UP001142648">
    <property type="component" value="Unassembled WGS sequence"/>
</dbReference>
<dbReference type="PROSITE" id="PS51898">
    <property type="entry name" value="TYR_RECOMBINASE"/>
    <property type="match status" value="1"/>
</dbReference>
<evidence type="ECO:0000259" key="6">
    <source>
        <dbReference type="PROSITE" id="PS51898"/>
    </source>
</evidence>
<dbReference type="InterPro" id="IPR010998">
    <property type="entry name" value="Integrase_recombinase_N"/>
</dbReference>
<keyword evidence="9" id="KW-1185">Reference proteome</keyword>
<dbReference type="InterPro" id="IPR002104">
    <property type="entry name" value="Integrase_catalytic"/>
</dbReference>
<dbReference type="PANTHER" id="PTHR30629">
    <property type="entry name" value="PROPHAGE INTEGRASE"/>
    <property type="match status" value="1"/>
</dbReference>
<evidence type="ECO:0000256" key="5">
    <source>
        <dbReference type="PROSITE-ProRule" id="PRU01248"/>
    </source>
</evidence>
<keyword evidence="2" id="KW-0229">DNA integration</keyword>
<dbReference type="InterPro" id="IPR011010">
    <property type="entry name" value="DNA_brk_join_enz"/>
</dbReference>
<dbReference type="GO" id="GO:0015074">
    <property type="term" value="P:DNA integration"/>
    <property type="evidence" value="ECO:0007669"/>
    <property type="project" value="UniProtKB-KW"/>
</dbReference>
<dbReference type="InterPro" id="IPR013762">
    <property type="entry name" value="Integrase-like_cat_sf"/>
</dbReference>
<evidence type="ECO:0000256" key="3">
    <source>
        <dbReference type="ARBA" id="ARBA00023125"/>
    </source>
</evidence>
<evidence type="ECO:0000256" key="1">
    <source>
        <dbReference type="ARBA" id="ARBA00008857"/>
    </source>
</evidence>
<comment type="caution">
    <text evidence="8">The sequence shown here is derived from an EMBL/GenBank/DDBJ whole genome shotgun (WGS) entry which is preliminary data.</text>
</comment>
<dbReference type="Pfam" id="PF22022">
    <property type="entry name" value="Phage_int_M"/>
    <property type="match status" value="1"/>
</dbReference>
<feature type="domain" description="Core-binding (CB)" evidence="7">
    <location>
        <begin position="35"/>
        <end position="116"/>
    </location>
</feature>
<dbReference type="EMBL" id="JAOAMV010000015">
    <property type="protein sequence ID" value="MCT2560229.1"/>
    <property type="molecule type" value="Genomic_DNA"/>
</dbReference>
<dbReference type="GO" id="GO:0006310">
    <property type="term" value="P:DNA recombination"/>
    <property type="evidence" value="ECO:0007669"/>
    <property type="project" value="UniProtKB-KW"/>
</dbReference>
<dbReference type="Pfam" id="PF00589">
    <property type="entry name" value="Phage_integrase"/>
    <property type="match status" value="1"/>
</dbReference>
<dbReference type="GO" id="GO:0003677">
    <property type="term" value="F:DNA binding"/>
    <property type="evidence" value="ECO:0007669"/>
    <property type="project" value="UniProtKB-UniRule"/>
</dbReference>
<evidence type="ECO:0000259" key="7">
    <source>
        <dbReference type="PROSITE" id="PS51900"/>
    </source>
</evidence>
<reference evidence="8" key="1">
    <citation type="submission" date="2022-09" db="EMBL/GenBank/DDBJ databases">
        <title>The genome sequence of Tsuneonella sp. YG55.</title>
        <authorList>
            <person name="Liu Y."/>
        </authorList>
    </citation>
    <scope>NUCLEOTIDE SEQUENCE</scope>
    <source>
        <strain evidence="8">YG55</strain>
    </source>
</reference>
<protein>
    <submittedName>
        <fullName evidence="8">Site-specific integrase</fullName>
    </submittedName>
</protein>
<sequence length="337" mass="38023">MFRIQTNQVFQLGVPTWSAPSVCWRTASTGHPGSPSFSTVASEWLAKNAKEGRASATLRKMQWLIDLANSTLGERPISEISPSEVLAVLRQLEARGLYESARRMRSVFGRVFRYAIATSRATRNPASELRGAVVTPQVRHRAALTRQKDVASLLRAIGTYQGSPLTALALKLSAHTFVRPGELRTAEWSEIERHRAVWWIPASKMKMRRPHGVPLSRQVISLLEEISEMGGDSKFVFPSARGPHNCMCENTVNQALRRLGFGPDQMTAHGFRAMAASLLNEMGTWHPDAIERQLAHQDANPVRRAYNRAEFWEERIRMMQHWSDYLIELEKAPPGMR</sequence>
<proteinExistence type="inferred from homology"/>
<gene>
    <name evidence="8" type="ORF">N0B51_14695</name>
</gene>
<dbReference type="RefSeq" id="WP_259963349.1">
    <property type="nucleotide sequence ID" value="NZ_JAOAMV010000015.1"/>
</dbReference>
<feature type="domain" description="Tyr recombinase" evidence="6">
    <location>
        <begin position="139"/>
        <end position="319"/>
    </location>
</feature>
<dbReference type="Gene3D" id="1.10.150.130">
    <property type="match status" value="1"/>
</dbReference>
<dbReference type="Gene3D" id="1.10.443.10">
    <property type="entry name" value="Intergrase catalytic core"/>
    <property type="match status" value="1"/>
</dbReference>
<dbReference type="PANTHER" id="PTHR30629:SF2">
    <property type="entry name" value="PROPHAGE INTEGRASE INTS-RELATED"/>
    <property type="match status" value="1"/>
</dbReference>
<keyword evidence="4" id="KW-0233">DNA recombination</keyword>
<comment type="similarity">
    <text evidence="1">Belongs to the 'phage' integrase family.</text>
</comment>
<name>A0A9X2W4T8_9SPHN</name>
<dbReference type="InterPro" id="IPR050808">
    <property type="entry name" value="Phage_Integrase"/>
</dbReference>